<feature type="non-terminal residue" evidence="1">
    <location>
        <position position="1"/>
    </location>
</feature>
<dbReference type="EMBL" id="CAJVPZ010035242">
    <property type="protein sequence ID" value="CAG8748618.1"/>
    <property type="molecule type" value="Genomic_DNA"/>
</dbReference>
<proteinExistence type="predicted"/>
<name>A0A9N9NLD1_9GLOM</name>
<sequence>NSSYAYNKDKQNVILQVCKKILSGIQMEHNRAELLYDRKPMTHNQISNYQDVKYYIDQEFKELIKSNKLFYEKYDGTAKRPNKLIFHWTPNIEELLGKLLQISSKWYVPFTEYLYKRHKKQICKWSMHNDVSAKEHQLKSQLLKNLSTYLPGFKYLYIFEWNYVLNKPHYGQGDFIFASDFGIFCVVEVKHMKTITGSSARKARNMARKIVGLQALKYKMLALKKYENQQSTVISAIFINGLNWHKNKDDVHLIFVNEIDKKIAQVIGRKYKKELKKLKT</sequence>
<reference evidence="1" key="1">
    <citation type="submission" date="2021-06" db="EMBL/GenBank/DDBJ databases">
        <authorList>
            <person name="Kallberg Y."/>
            <person name="Tangrot J."/>
            <person name="Rosling A."/>
        </authorList>
    </citation>
    <scope>NUCLEOTIDE SEQUENCE</scope>
    <source>
        <strain evidence="1">IN212</strain>
    </source>
</reference>
<evidence type="ECO:0000313" key="2">
    <source>
        <dbReference type="Proteomes" id="UP000789396"/>
    </source>
</evidence>
<dbReference type="AlphaFoldDB" id="A0A9N9NLD1"/>
<dbReference type="Proteomes" id="UP000789396">
    <property type="component" value="Unassembled WGS sequence"/>
</dbReference>
<gene>
    <name evidence="1" type="ORF">RFULGI_LOCUS13433</name>
</gene>
<comment type="caution">
    <text evidence="1">The sequence shown here is derived from an EMBL/GenBank/DDBJ whole genome shotgun (WGS) entry which is preliminary data.</text>
</comment>
<organism evidence="1 2">
    <name type="scientific">Racocetra fulgida</name>
    <dbReference type="NCBI Taxonomy" id="60492"/>
    <lineage>
        <taxon>Eukaryota</taxon>
        <taxon>Fungi</taxon>
        <taxon>Fungi incertae sedis</taxon>
        <taxon>Mucoromycota</taxon>
        <taxon>Glomeromycotina</taxon>
        <taxon>Glomeromycetes</taxon>
        <taxon>Diversisporales</taxon>
        <taxon>Gigasporaceae</taxon>
        <taxon>Racocetra</taxon>
    </lineage>
</organism>
<keyword evidence="2" id="KW-1185">Reference proteome</keyword>
<evidence type="ECO:0000313" key="1">
    <source>
        <dbReference type="EMBL" id="CAG8748618.1"/>
    </source>
</evidence>
<protein>
    <submittedName>
        <fullName evidence="1">4954_t:CDS:1</fullName>
    </submittedName>
</protein>
<accession>A0A9N9NLD1</accession>
<dbReference type="OrthoDB" id="2389627at2759"/>
<feature type="non-terminal residue" evidence="1">
    <location>
        <position position="280"/>
    </location>
</feature>